<dbReference type="AlphaFoldDB" id="A0AB34IID8"/>
<dbReference type="GO" id="GO:0004862">
    <property type="term" value="F:cAMP-dependent protein kinase inhibitor activity"/>
    <property type="evidence" value="ECO:0007669"/>
    <property type="project" value="TreeGrafter"/>
</dbReference>
<dbReference type="GO" id="GO:0005952">
    <property type="term" value="C:cAMP-dependent protein kinase complex"/>
    <property type="evidence" value="ECO:0007669"/>
    <property type="project" value="InterPro"/>
</dbReference>
<proteinExistence type="predicted"/>
<feature type="region of interest" description="Disordered" evidence="1">
    <location>
        <begin position="88"/>
        <end position="115"/>
    </location>
</feature>
<dbReference type="Gene3D" id="2.60.120.10">
    <property type="entry name" value="Jelly Rolls"/>
    <property type="match status" value="1"/>
</dbReference>
<accession>A0AB34IID8</accession>
<sequence>MKASQMSGRALDFEPSSPSSPPHTTSITPPKKPHRRSSGAKAREAVEPPVLTTMYMDAIKSSMDLMPPRPRKDAPTVPLPSLFPQAGRAAVSFAPPRRSATAEPRRRKPRPAAARLPAALRRDGSRSLPVDFALALGVESLFGADELPVEIACAARSFDDRHTSLSAEAQTLLKKAGRAKTNPSRDEGAFNRVLDEMRRNRFYLDTPLTASVSCESVAPRRKKRMKWQVEESTWQPRSPAGFFETDEQLRKVFLLDWEVARQSHGLEHHIVKNSERDSVGRADAEGEYSNFEEVLAVREALQRHERVIYGVFDFYAARYSEDIIGECDIFNLTYNAYISFLAACKVPTRDCPMRNLETIWAIVNAKAQGAVKNIDKNNASRTLNRQEFLQCLVRIAIEREVRPGKLKDVAQAVDVLLLHVANKVVKEALQNSNLFRKRFCYVEQTAKVMDRGRASVEALFTRYANLGTTTALNSSTSMSIGEWLTFLDHLGFFQWRLLSLLHAKLIFLWSRIRTREDHSNKSEQKLRCLQLKDFMEALVRLSTMIPLPTDEDIAEVGAANAAEYIHALQTKAEASGGANNAEWLTMLRERKQEWHHEPRQKVGRCAQHLLDYLVKTVEGNTSRAEFGAEDSSISTEEAAQFVLKRRKGAGLKRQDTRLLQGDFQKAYDAVRARVLESLRKVESFAQLSEAQLVKLRDAMVEAPFDEGEFVFEQDDVADTLFVIISGSAVAVREDAASGHEEVLAELGEGAVFGERALLKGEPRFAGVRAATKLKTMFVTKEDLHTAVGVPLHDLLEDKY</sequence>
<protein>
    <recommendedName>
        <fullName evidence="2">Cyclic nucleotide-binding domain-containing protein</fullName>
    </recommendedName>
</protein>
<evidence type="ECO:0000259" key="2">
    <source>
        <dbReference type="PROSITE" id="PS50042"/>
    </source>
</evidence>
<reference evidence="3 4" key="1">
    <citation type="journal article" date="2024" name="Science">
        <title>Giant polyketide synthase enzymes in the biosynthesis of giant marine polyether toxins.</title>
        <authorList>
            <person name="Fallon T.R."/>
            <person name="Shende V.V."/>
            <person name="Wierzbicki I.H."/>
            <person name="Pendleton A.L."/>
            <person name="Watervoot N.F."/>
            <person name="Auber R.P."/>
            <person name="Gonzalez D.J."/>
            <person name="Wisecaver J.H."/>
            <person name="Moore B.S."/>
        </authorList>
    </citation>
    <scope>NUCLEOTIDE SEQUENCE [LARGE SCALE GENOMIC DNA]</scope>
    <source>
        <strain evidence="3 4">12B1</strain>
    </source>
</reference>
<dbReference type="GO" id="GO:0034236">
    <property type="term" value="F:protein kinase A catalytic subunit binding"/>
    <property type="evidence" value="ECO:0007669"/>
    <property type="project" value="TreeGrafter"/>
</dbReference>
<feature type="domain" description="Cyclic nucleotide-binding" evidence="2">
    <location>
        <begin position="683"/>
        <end position="788"/>
    </location>
</feature>
<evidence type="ECO:0000313" key="3">
    <source>
        <dbReference type="EMBL" id="KAL1498797.1"/>
    </source>
</evidence>
<gene>
    <name evidence="3" type="ORF">AB1Y20_014104</name>
</gene>
<dbReference type="PROSITE" id="PS50042">
    <property type="entry name" value="CNMP_BINDING_3"/>
    <property type="match status" value="1"/>
</dbReference>
<feature type="region of interest" description="Disordered" evidence="1">
    <location>
        <begin position="1"/>
        <end position="49"/>
    </location>
</feature>
<dbReference type="SMART" id="SM00100">
    <property type="entry name" value="cNMP"/>
    <property type="match status" value="1"/>
</dbReference>
<dbReference type="InterPro" id="IPR000595">
    <property type="entry name" value="cNMP-bd_dom"/>
</dbReference>
<organism evidence="3 4">
    <name type="scientific">Prymnesium parvum</name>
    <name type="common">Toxic golden alga</name>
    <dbReference type="NCBI Taxonomy" id="97485"/>
    <lineage>
        <taxon>Eukaryota</taxon>
        <taxon>Haptista</taxon>
        <taxon>Haptophyta</taxon>
        <taxon>Prymnesiophyceae</taxon>
        <taxon>Prymnesiales</taxon>
        <taxon>Prymnesiaceae</taxon>
        <taxon>Prymnesium</taxon>
    </lineage>
</organism>
<keyword evidence="4" id="KW-1185">Reference proteome</keyword>
<dbReference type="InterPro" id="IPR050503">
    <property type="entry name" value="cAMP-dep_PK_reg_su-like"/>
</dbReference>
<comment type="caution">
    <text evidence="3">The sequence shown here is derived from an EMBL/GenBank/DDBJ whole genome shotgun (WGS) entry which is preliminary data.</text>
</comment>
<dbReference type="GO" id="GO:0030552">
    <property type="term" value="F:cAMP binding"/>
    <property type="evidence" value="ECO:0007669"/>
    <property type="project" value="TreeGrafter"/>
</dbReference>
<feature type="region of interest" description="Disordered" evidence="1">
    <location>
        <begin position="63"/>
        <end position="82"/>
    </location>
</feature>
<dbReference type="PANTHER" id="PTHR11635:SF152">
    <property type="entry name" value="CAMP-DEPENDENT PROTEIN KINASE TYPE I REGULATORY SUBUNIT-RELATED"/>
    <property type="match status" value="1"/>
</dbReference>
<dbReference type="InterPro" id="IPR014710">
    <property type="entry name" value="RmlC-like_jellyroll"/>
</dbReference>
<dbReference type="CDD" id="cd00038">
    <property type="entry name" value="CAP_ED"/>
    <property type="match status" value="1"/>
</dbReference>
<dbReference type="InterPro" id="IPR018490">
    <property type="entry name" value="cNMP-bd_dom_sf"/>
</dbReference>
<evidence type="ECO:0000256" key="1">
    <source>
        <dbReference type="SAM" id="MobiDB-lite"/>
    </source>
</evidence>
<dbReference type="EMBL" id="JBGBPQ010000027">
    <property type="protein sequence ID" value="KAL1498797.1"/>
    <property type="molecule type" value="Genomic_DNA"/>
</dbReference>
<dbReference type="SUPFAM" id="SSF51206">
    <property type="entry name" value="cAMP-binding domain-like"/>
    <property type="match status" value="1"/>
</dbReference>
<dbReference type="GO" id="GO:0005829">
    <property type="term" value="C:cytosol"/>
    <property type="evidence" value="ECO:0007669"/>
    <property type="project" value="TreeGrafter"/>
</dbReference>
<evidence type="ECO:0000313" key="4">
    <source>
        <dbReference type="Proteomes" id="UP001515480"/>
    </source>
</evidence>
<name>A0AB34IID8_PRYPA</name>
<dbReference type="Proteomes" id="UP001515480">
    <property type="component" value="Unassembled WGS sequence"/>
</dbReference>
<dbReference type="Pfam" id="PF00027">
    <property type="entry name" value="cNMP_binding"/>
    <property type="match status" value="1"/>
</dbReference>
<dbReference type="PANTHER" id="PTHR11635">
    <property type="entry name" value="CAMP-DEPENDENT PROTEIN KINASE REGULATORY CHAIN"/>
    <property type="match status" value="1"/>
</dbReference>